<feature type="transmembrane region" description="Helical" evidence="10">
    <location>
        <begin position="156"/>
        <end position="175"/>
    </location>
</feature>
<feature type="transmembrane region" description="Helical" evidence="10">
    <location>
        <begin position="326"/>
        <end position="345"/>
    </location>
</feature>
<gene>
    <name evidence="13" type="ORF">KQI88_00455</name>
</gene>
<dbReference type="RefSeq" id="WP_216414403.1">
    <property type="nucleotide sequence ID" value="NZ_JAHLQK010000001.1"/>
</dbReference>
<evidence type="ECO:0000256" key="9">
    <source>
        <dbReference type="PROSITE-ProRule" id="PRU00421"/>
    </source>
</evidence>
<keyword evidence="6 10" id="KW-0812">Transmembrane</keyword>
<organism evidence="13 14">
    <name type="scientific">Alkaliphilus flagellatus</name>
    <dbReference type="NCBI Taxonomy" id="2841507"/>
    <lineage>
        <taxon>Bacteria</taxon>
        <taxon>Bacillati</taxon>
        <taxon>Bacillota</taxon>
        <taxon>Clostridia</taxon>
        <taxon>Peptostreptococcales</taxon>
        <taxon>Natronincolaceae</taxon>
        <taxon>Alkaliphilus</taxon>
    </lineage>
</organism>
<dbReference type="Pfam" id="PF00367">
    <property type="entry name" value="PTS_EIIB"/>
    <property type="match status" value="1"/>
</dbReference>
<dbReference type="PANTHER" id="PTHR30175">
    <property type="entry name" value="PHOSPHOTRANSFERASE SYSTEM TRANSPORT PROTEIN"/>
    <property type="match status" value="1"/>
</dbReference>
<dbReference type="InterPro" id="IPR018113">
    <property type="entry name" value="PTrfase_EIIB_Cys"/>
</dbReference>
<comment type="subcellular location">
    <subcellularLocation>
        <location evidence="1">Cell membrane</location>
        <topology evidence="1">Multi-pass membrane protein</topology>
    </subcellularLocation>
</comment>
<feature type="domain" description="PTS EIIC type-1" evidence="12">
    <location>
        <begin position="118"/>
        <end position="452"/>
    </location>
</feature>
<keyword evidence="4" id="KW-0762">Sugar transport</keyword>
<evidence type="ECO:0000256" key="2">
    <source>
        <dbReference type="ARBA" id="ARBA00022448"/>
    </source>
</evidence>
<evidence type="ECO:0000313" key="14">
    <source>
        <dbReference type="Proteomes" id="UP000779508"/>
    </source>
</evidence>
<evidence type="ECO:0000256" key="3">
    <source>
        <dbReference type="ARBA" id="ARBA00022475"/>
    </source>
</evidence>
<keyword evidence="7 10" id="KW-1133">Transmembrane helix</keyword>
<evidence type="ECO:0000256" key="8">
    <source>
        <dbReference type="ARBA" id="ARBA00023136"/>
    </source>
</evidence>
<protein>
    <submittedName>
        <fullName evidence="13">PTS transporter subunit EIIC</fullName>
    </submittedName>
</protein>
<evidence type="ECO:0000256" key="6">
    <source>
        <dbReference type="ARBA" id="ARBA00022692"/>
    </source>
</evidence>
<reference evidence="13 14" key="1">
    <citation type="submission" date="2021-06" db="EMBL/GenBank/DDBJ databases">
        <authorList>
            <person name="Sun Q."/>
            <person name="Li D."/>
        </authorList>
    </citation>
    <scope>NUCLEOTIDE SEQUENCE [LARGE SCALE GENOMIC DNA]</scope>
    <source>
        <strain evidence="13 14">MSJ-5</strain>
    </source>
</reference>
<dbReference type="InterPro" id="IPR003352">
    <property type="entry name" value="PTS_EIIC"/>
</dbReference>
<dbReference type="PANTHER" id="PTHR30175:SF3">
    <property type="entry name" value="PTS SYSTEM N-ACETYLMURAMIC ACID-SPECIFIC EIIBC COMPONENT"/>
    <property type="match status" value="1"/>
</dbReference>
<feature type="transmembrane region" description="Helical" evidence="10">
    <location>
        <begin position="424"/>
        <end position="447"/>
    </location>
</feature>
<keyword evidence="14" id="KW-1185">Reference proteome</keyword>
<sequence length="452" mass="46821">MSSKAPNKIDNLSRSIINEVGGSSNIKTAVNCMTRLRLTLKDESKVNLDALKAVEGVMGVVKSDGQLQVIVGPGTATKVAEEVRKIAGVSENIKFGEADKVKSEMKSKYGSSLSGPLKKISNIFIPLIPAFIGSGLIMGINNLITKWEWVQPGTLTALLGIFGNAVFAYMAIMVGMNAAKEFGGSSALGGVMAGILLAPGLADVELFGKALVPGRGGIIAVLLVVAFSSFIEKKLRKSIPESLELIFTPLLTILISGFVAMIVLQPLGGMISDGIGNIVTSAIETGGPVVGALLAGTFLPLVMTGLHQGLTPIHADLITKLGVNTLLPILAMAGAGQVGAAFAVYMKTKNERLKRTVKSALPVGILGIGEPLIYGVTLPLGRPFLGACIGAAFGGAFNAMFKVGSISMGLSGLPLATLITPNKIVFYLLGVVIAYVAGFIATSLLGFEDPVE</sequence>
<feature type="transmembrane region" description="Helical" evidence="10">
    <location>
        <begin position="123"/>
        <end position="144"/>
    </location>
</feature>
<feature type="transmembrane region" description="Helical" evidence="10">
    <location>
        <begin position="214"/>
        <end position="231"/>
    </location>
</feature>
<dbReference type="Pfam" id="PF02378">
    <property type="entry name" value="PTS_EIIC"/>
    <property type="match status" value="1"/>
</dbReference>
<evidence type="ECO:0000259" key="12">
    <source>
        <dbReference type="PROSITE" id="PS51103"/>
    </source>
</evidence>
<evidence type="ECO:0000259" key="11">
    <source>
        <dbReference type="PROSITE" id="PS51098"/>
    </source>
</evidence>
<dbReference type="InterPro" id="IPR001996">
    <property type="entry name" value="PTS_IIB_1"/>
</dbReference>
<dbReference type="PROSITE" id="PS51103">
    <property type="entry name" value="PTS_EIIC_TYPE_1"/>
    <property type="match status" value="1"/>
</dbReference>
<dbReference type="InterPro" id="IPR013013">
    <property type="entry name" value="PTS_EIIC_1"/>
</dbReference>
<evidence type="ECO:0000256" key="10">
    <source>
        <dbReference type="SAM" id="Phobius"/>
    </source>
</evidence>
<feature type="domain" description="PTS EIIB type-1" evidence="11">
    <location>
        <begin position="10"/>
        <end position="93"/>
    </location>
</feature>
<dbReference type="EMBL" id="JAHLQK010000001">
    <property type="protein sequence ID" value="MBU5674885.1"/>
    <property type="molecule type" value="Genomic_DNA"/>
</dbReference>
<dbReference type="PROSITE" id="PS01035">
    <property type="entry name" value="PTS_EIIB_TYPE_1_CYS"/>
    <property type="match status" value="1"/>
</dbReference>
<evidence type="ECO:0000256" key="5">
    <source>
        <dbReference type="ARBA" id="ARBA00022683"/>
    </source>
</evidence>
<evidence type="ECO:0000256" key="7">
    <source>
        <dbReference type="ARBA" id="ARBA00022989"/>
    </source>
</evidence>
<feature type="transmembrane region" description="Helical" evidence="10">
    <location>
        <begin position="357"/>
        <end position="378"/>
    </location>
</feature>
<dbReference type="Proteomes" id="UP000779508">
    <property type="component" value="Unassembled WGS sequence"/>
</dbReference>
<accession>A0ABS6FXB8</accession>
<keyword evidence="5" id="KW-0598">Phosphotransferase system</keyword>
<feature type="transmembrane region" description="Helical" evidence="10">
    <location>
        <begin position="182"/>
        <end position="202"/>
    </location>
</feature>
<proteinExistence type="predicted"/>
<dbReference type="InterPro" id="IPR050558">
    <property type="entry name" value="PTS_Sugar-Specific_Components"/>
</dbReference>
<evidence type="ECO:0000256" key="4">
    <source>
        <dbReference type="ARBA" id="ARBA00022597"/>
    </source>
</evidence>
<dbReference type="CDD" id="cd00212">
    <property type="entry name" value="PTS_IIB_glc"/>
    <property type="match status" value="1"/>
</dbReference>
<keyword evidence="2" id="KW-0813">Transport</keyword>
<comment type="caution">
    <text evidence="13">The sequence shown here is derived from an EMBL/GenBank/DDBJ whole genome shotgun (WGS) entry which is preliminary data.</text>
</comment>
<keyword evidence="3" id="KW-1003">Cell membrane</keyword>
<feature type="transmembrane region" description="Helical" evidence="10">
    <location>
        <begin position="243"/>
        <end position="264"/>
    </location>
</feature>
<evidence type="ECO:0000313" key="13">
    <source>
        <dbReference type="EMBL" id="MBU5674885.1"/>
    </source>
</evidence>
<keyword evidence="8 10" id="KW-0472">Membrane</keyword>
<name>A0ABS6FXB8_9FIRM</name>
<dbReference type="PROSITE" id="PS51098">
    <property type="entry name" value="PTS_EIIB_TYPE_1"/>
    <property type="match status" value="1"/>
</dbReference>
<evidence type="ECO:0000256" key="1">
    <source>
        <dbReference type="ARBA" id="ARBA00004651"/>
    </source>
</evidence>
<feature type="active site" description="Phosphocysteine intermediate; for EIIB activity" evidence="9">
    <location>
        <position position="32"/>
    </location>
</feature>